<name>A0A0M9AP41_9EURY</name>
<dbReference type="InterPro" id="IPR047002">
    <property type="entry name" value="Tcp10_C_sf"/>
</dbReference>
<dbReference type="Gene3D" id="2.60.450.20">
    <property type="match status" value="1"/>
</dbReference>
<gene>
    <name evidence="2" type="ORF">AMR74_10590</name>
</gene>
<dbReference type="Proteomes" id="UP000037747">
    <property type="component" value="Unassembled WGS sequence"/>
</dbReference>
<reference evidence="2 3" key="1">
    <citation type="submission" date="2015-08" db="EMBL/GenBank/DDBJ databases">
        <title>Genomes of Isolates from Cabo Rojo, PR.</title>
        <authorList>
            <person name="Sanchez-Nieves R.L."/>
            <person name="Montalvo-Rodriguez R."/>
        </authorList>
    </citation>
    <scope>NUCLEOTIDE SEQUENCE [LARGE SCALE GENOMIC DNA]</scope>
    <source>
        <strain evidence="2 3">5</strain>
    </source>
</reference>
<keyword evidence="3" id="KW-1185">Reference proteome</keyword>
<evidence type="ECO:0000313" key="3">
    <source>
        <dbReference type="Proteomes" id="UP000037747"/>
    </source>
</evidence>
<dbReference type="OrthoDB" id="326188at2157"/>
<dbReference type="InterPro" id="IPR025164">
    <property type="entry name" value="Toastrack_DUF4097"/>
</dbReference>
<dbReference type="STRING" id="1765655.AMR74_10590"/>
<sequence>MPDGSPDGASATRRGLLGAVGVGLGTALAGCAGVVDVDRRTETERRTVDPAAVSTLAVTDVAGDVSFSAEPRDDIEVVARKRAVGGVSLDEFEVTARVTGDRLEVTTDEPRIVGLGGGGVDVEVTAPPDVDVDRLRSADGDVHAASVPDGAALVAVDGDVSVTDARGAVRLESRDGDVRVDGAAGAVTATTADGAVRVRDPERVETLRTRDGDVVADVPAVAADATVESSDGDLLLRLGDDLEAALTARTYDGDFALSGGGPGFRVRERTETRLRASVNGGDGALTARTNDGDITIRA</sequence>
<evidence type="ECO:0000313" key="2">
    <source>
        <dbReference type="EMBL" id="KOX95989.1"/>
    </source>
</evidence>
<organism evidence="2 3">
    <name type="scientific">Halorubrum tropicale</name>
    <dbReference type="NCBI Taxonomy" id="1765655"/>
    <lineage>
        <taxon>Archaea</taxon>
        <taxon>Methanobacteriati</taxon>
        <taxon>Methanobacteriota</taxon>
        <taxon>Stenosarchaea group</taxon>
        <taxon>Halobacteria</taxon>
        <taxon>Halobacteriales</taxon>
        <taxon>Haloferacaceae</taxon>
        <taxon>Halorubrum</taxon>
    </lineage>
</organism>
<evidence type="ECO:0000259" key="1">
    <source>
        <dbReference type="Pfam" id="PF13349"/>
    </source>
</evidence>
<dbReference type="PATRIC" id="fig|1705389.3.peg.3638"/>
<protein>
    <recommendedName>
        <fullName evidence="1">DUF4097 domain-containing protein</fullName>
    </recommendedName>
</protein>
<accession>A0A0M9AP41</accession>
<dbReference type="Pfam" id="PF13349">
    <property type="entry name" value="DUF4097"/>
    <property type="match status" value="1"/>
</dbReference>
<proteinExistence type="predicted"/>
<dbReference type="RefSeq" id="WP_053772034.1">
    <property type="nucleotide sequence ID" value="NZ_LIST01000004.1"/>
</dbReference>
<comment type="caution">
    <text evidence="2">The sequence shown here is derived from an EMBL/GenBank/DDBJ whole genome shotgun (WGS) entry which is preliminary data.</text>
</comment>
<feature type="domain" description="DUF4097" evidence="1">
    <location>
        <begin position="56"/>
        <end position="297"/>
    </location>
</feature>
<dbReference type="EMBL" id="LIST01000004">
    <property type="protein sequence ID" value="KOX95989.1"/>
    <property type="molecule type" value="Genomic_DNA"/>
</dbReference>
<dbReference type="AlphaFoldDB" id="A0A0M9AP41"/>